<accession>A0ABR2ZD83</accession>
<name>A0ABR2ZD83_9AGAR</name>
<dbReference type="Gene3D" id="2.60.120.260">
    <property type="entry name" value="Galactose-binding domain-like"/>
    <property type="match status" value="1"/>
</dbReference>
<reference evidence="2 3" key="1">
    <citation type="submission" date="2024-05" db="EMBL/GenBank/DDBJ databases">
        <title>A draft genome resource for the thread blight pathogen Marasmius tenuissimus strain MS-2.</title>
        <authorList>
            <person name="Yulfo-Soto G.E."/>
            <person name="Baruah I.K."/>
            <person name="Amoako-Attah I."/>
            <person name="Bukari Y."/>
            <person name="Meinhardt L.W."/>
            <person name="Bailey B.A."/>
            <person name="Cohen S.P."/>
        </authorList>
    </citation>
    <scope>NUCLEOTIDE SEQUENCE [LARGE SCALE GENOMIC DNA]</scope>
    <source>
        <strain evidence="2 3">MS-2</strain>
    </source>
</reference>
<keyword evidence="3" id="KW-1185">Reference proteome</keyword>
<dbReference type="PANTHER" id="PTHR31776:SF0">
    <property type="entry name" value="ALPHA-L-ARABINOFURANOSIDASE 1"/>
    <property type="match status" value="1"/>
</dbReference>
<evidence type="ECO:0000313" key="3">
    <source>
        <dbReference type="Proteomes" id="UP001437256"/>
    </source>
</evidence>
<protein>
    <recommendedName>
        <fullName evidence="1">Alpha-L-arabinofuranosidase 1 catalytic domain-containing protein</fullName>
    </recommendedName>
</protein>
<gene>
    <name evidence="2" type="ORF">AAF712_014442</name>
</gene>
<dbReference type="PANTHER" id="PTHR31776">
    <property type="entry name" value="ALPHA-L-ARABINOFURANOSIDASE 1"/>
    <property type="match status" value="1"/>
</dbReference>
<evidence type="ECO:0000259" key="1">
    <source>
        <dbReference type="Pfam" id="PF22848"/>
    </source>
</evidence>
<proteinExistence type="predicted"/>
<dbReference type="InterPro" id="IPR055235">
    <property type="entry name" value="ASD1_cat"/>
</dbReference>
<dbReference type="InterPro" id="IPR051563">
    <property type="entry name" value="Glycosyl_Hydrolase_51"/>
</dbReference>
<sequence>MKFCSAPRVVSPGTSQSLTAWSAVNGAQISVVNDGVPVSSALPNSLNLVVPGGKSGGVGVRNSGWWGIKVTSGSEYIASFFYKFPSASPFNGPATISLQTSSGQILGSATVSLAGSQTSWKQVTAKFKPTTTPGSTDNYFAITVDGAAASGQTIRFALFSLFPPTFKNRPNGMRQDIAQALADMSPGVFRFPGGNNLVRSMTFLREFFIDANLHLELLKEGQTTDRRWQWRKTVGPLESRPGRQGDWSYVNTDGLGLYEYFLWCEDIGAEPIMGIWARYSLGGTSVPTNQLQPYVQEAADQINFAIGDPTKSAAAALRSQLGHPAPFKLTHVEVGNEDFIGNAAGTYPGRWQAFLQALQSQFPTISQ</sequence>
<dbReference type="SUPFAM" id="SSF51445">
    <property type="entry name" value="(Trans)glycosidases"/>
    <property type="match status" value="1"/>
</dbReference>
<dbReference type="EMBL" id="JBBXMP010000269">
    <property type="protein sequence ID" value="KAL0058861.1"/>
    <property type="molecule type" value="Genomic_DNA"/>
</dbReference>
<organism evidence="2 3">
    <name type="scientific">Marasmius tenuissimus</name>
    <dbReference type="NCBI Taxonomy" id="585030"/>
    <lineage>
        <taxon>Eukaryota</taxon>
        <taxon>Fungi</taxon>
        <taxon>Dikarya</taxon>
        <taxon>Basidiomycota</taxon>
        <taxon>Agaricomycotina</taxon>
        <taxon>Agaricomycetes</taxon>
        <taxon>Agaricomycetidae</taxon>
        <taxon>Agaricales</taxon>
        <taxon>Marasmiineae</taxon>
        <taxon>Marasmiaceae</taxon>
        <taxon>Marasmius</taxon>
    </lineage>
</organism>
<dbReference type="Gene3D" id="3.20.20.80">
    <property type="entry name" value="Glycosidases"/>
    <property type="match status" value="1"/>
</dbReference>
<dbReference type="Pfam" id="PF22848">
    <property type="entry name" value="ASD1_dom"/>
    <property type="match status" value="1"/>
</dbReference>
<dbReference type="InterPro" id="IPR017853">
    <property type="entry name" value="GH"/>
</dbReference>
<evidence type="ECO:0000313" key="2">
    <source>
        <dbReference type="EMBL" id="KAL0058861.1"/>
    </source>
</evidence>
<comment type="caution">
    <text evidence="2">The sequence shown here is derived from an EMBL/GenBank/DDBJ whole genome shotgun (WGS) entry which is preliminary data.</text>
</comment>
<dbReference type="Proteomes" id="UP001437256">
    <property type="component" value="Unassembled WGS sequence"/>
</dbReference>
<feature type="domain" description="Alpha-L-arabinofuranosidase 1 catalytic" evidence="1">
    <location>
        <begin position="220"/>
        <end position="365"/>
    </location>
</feature>